<proteinExistence type="predicted"/>
<evidence type="ECO:0000313" key="1">
    <source>
        <dbReference type="EMBL" id="KFE68313.1"/>
    </source>
</evidence>
<sequence length="205" mass="23684">MYLPRSFQEQDPQRLFAFMRRHSFATLVTVEDGVPFASHLPFLVEPGSEGTQGRLLAHMARANPQWRAFSEDQDVLVIFQGPHTYVSPSWYVTQPNVPTWNYTVVHAYGQPRLIEEPEEALRILRASVDTYESGFEKPWSMEGDYARKLLPGIAAFELRLSRVEGKFKLNQNRAPEDRRAVMERLERSEDTELRAVGALMRERDS</sequence>
<name>A0A085WKV0_9BACT</name>
<comment type="caution">
    <text evidence="1">The sequence shown here is derived from an EMBL/GenBank/DDBJ whole genome shotgun (WGS) entry which is preliminary data.</text>
</comment>
<dbReference type="RefSeq" id="WP_044188973.1">
    <property type="nucleotide sequence ID" value="NZ_JMCB01000006.1"/>
</dbReference>
<dbReference type="Proteomes" id="UP000028725">
    <property type="component" value="Unassembled WGS sequence"/>
</dbReference>
<organism evidence="1 2">
    <name type="scientific">Hyalangium minutum</name>
    <dbReference type="NCBI Taxonomy" id="394096"/>
    <lineage>
        <taxon>Bacteria</taxon>
        <taxon>Pseudomonadati</taxon>
        <taxon>Myxococcota</taxon>
        <taxon>Myxococcia</taxon>
        <taxon>Myxococcales</taxon>
        <taxon>Cystobacterineae</taxon>
        <taxon>Archangiaceae</taxon>
        <taxon>Hyalangium</taxon>
    </lineage>
</organism>
<dbReference type="STRING" id="394096.DB31_7550"/>
<dbReference type="AlphaFoldDB" id="A0A085WKV0"/>
<keyword evidence="2" id="KW-1185">Reference proteome</keyword>
<evidence type="ECO:0000313" key="2">
    <source>
        <dbReference type="Proteomes" id="UP000028725"/>
    </source>
</evidence>
<dbReference type="Pfam" id="PF04299">
    <property type="entry name" value="FMN_bind_2"/>
    <property type="match status" value="1"/>
</dbReference>
<dbReference type="SUPFAM" id="SSF50475">
    <property type="entry name" value="FMN-binding split barrel"/>
    <property type="match status" value="1"/>
</dbReference>
<gene>
    <name evidence="1" type="ORF">DB31_7550</name>
</gene>
<dbReference type="PANTHER" id="PTHR35802:SF1">
    <property type="entry name" value="PROTEASE SYNTHASE AND SPORULATION PROTEIN PAI 2"/>
    <property type="match status" value="1"/>
</dbReference>
<dbReference type="PIRSF" id="PIRSF010372">
    <property type="entry name" value="PaiB"/>
    <property type="match status" value="1"/>
</dbReference>
<accession>A0A085WKV0</accession>
<dbReference type="OrthoDB" id="9794948at2"/>
<dbReference type="Gene3D" id="2.30.110.10">
    <property type="entry name" value="Electron Transport, Fmn-binding Protein, Chain A"/>
    <property type="match status" value="1"/>
</dbReference>
<dbReference type="PATRIC" id="fig|394096.3.peg.3590"/>
<reference evidence="1 2" key="1">
    <citation type="submission" date="2014-04" db="EMBL/GenBank/DDBJ databases">
        <title>Genome assembly of Hyalangium minutum DSM 14724.</title>
        <authorList>
            <person name="Sharma G."/>
            <person name="Subramanian S."/>
        </authorList>
    </citation>
    <scope>NUCLEOTIDE SEQUENCE [LARGE SCALE GENOMIC DNA]</scope>
    <source>
        <strain evidence="1 2">DSM 14724</strain>
    </source>
</reference>
<dbReference type="PANTHER" id="PTHR35802">
    <property type="entry name" value="PROTEASE SYNTHASE AND SPORULATION PROTEIN PAI 2"/>
    <property type="match status" value="1"/>
</dbReference>
<protein>
    <submittedName>
        <fullName evidence="1">Transcriptional regulator</fullName>
    </submittedName>
</protein>
<dbReference type="InterPro" id="IPR012349">
    <property type="entry name" value="Split_barrel_FMN-bd"/>
</dbReference>
<dbReference type="InterPro" id="IPR007396">
    <property type="entry name" value="TR_PAI2-type"/>
</dbReference>
<dbReference type="EMBL" id="JMCB01000006">
    <property type="protein sequence ID" value="KFE68313.1"/>
    <property type="molecule type" value="Genomic_DNA"/>
</dbReference>